<evidence type="ECO:0000313" key="3">
    <source>
        <dbReference type="Proteomes" id="UP001286456"/>
    </source>
</evidence>
<sequence length="66" mass="7269">MYITPGGLCVSVELAFCYGCRTLVAMFFGAVGCGKGRLLSFTFFRFLFGFWLIFLSSPGERASDCC</sequence>
<comment type="caution">
    <text evidence="2">The sequence shown here is derived from an EMBL/GenBank/DDBJ whole genome shotgun (WGS) entry which is preliminary data.</text>
</comment>
<keyword evidence="1" id="KW-0472">Membrane</keyword>
<dbReference type="AlphaFoldDB" id="A0AAE0M9T5"/>
<reference evidence="2" key="1">
    <citation type="journal article" date="2023" name="Mol. Phylogenet. Evol.">
        <title>Genome-scale phylogeny and comparative genomics of the fungal order Sordariales.</title>
        <authorList>
            <person name="Hensen N."/>
            <person name="Bonometti L."/>
            <person name="Westerberg I."/>
            <person name="Brannstrom I.O."/>
            <person name="Guillou S."/>
            <person name="Cros-Aarteil S."/>
            <person name="Calhoun S."/>
            <person name="Haridas S."/>
            <person name="Kuo A."/>
            <person name="Mondo S."/>
            <person name="Pangilinan J."/>
            <person name="Riley R."/>
            <person name="LaButti K."/>
            <person name="Andreopoulos B."/>
            <person name="Lipzen A."/>
            <person name="Chen C."/>
            <person name="Yan M."/>
            <person name="Daum C."/>
            <person name="Ng V."/>
            <person name="Clum A."/>
            <person name="Steindorff A."/>
            <person name="Ohm R.A."/>
            <person name="Martin F."/>
            <person name="Silar P."/>
            <person name="Natvig D.O."/>
            <person name="Lalanne C."/>
            <person name="Gautier V."/>
            <person name="Ament-Velasquez S.L."/>
            <person name="Kruys A."/>
            <person name="Hutchinson M.I."/>
            <person name="Powell A.J."/>
            <person name="Barry K."/>
            <person name="Miller A.N."/>
            <person name="Grigoriev I.V."/>
            <person name="Debuchy R."/>
            <person name="Gladieux P."/>
            <person name="Hiltunen Thoren M."/>
            <person name="Johannesson H."/>
        </authorList>
    </citation>
    <scope>NUCLEOTIDE SEQUENCE</scope>
    <source>
        <strain evidence="2">SMH4131-1</strain>
    </source>
</reference>
<name>A0AAE0M9T5_9PEZI</name>
<feature type="transmembrane region" description="Helical" evidence="1">
    <location>
        <begin position="12"/>
        <end position="31"/>
    </location>
</feature>
<evidence type="ECO:0000313" key="2">
    <source>
        <dbReference type="EMBL" id="KAK3324677.1"/>
    </source>
</evidence>
<keyword evidence="1" id="KW-1133">Transmembrane helix</keyword>
<keyword evidence="3" id="KW-1185">Reference proteome</keyword>
<dbReference type="Proteomes" id="UP001286456">
    <property type="component" value="Unassembled WGS sequence"/>
</dbReference>
<dbReference type="EMBL" id="JAUEPO010000004">
    <property type="protein sequence ID" value="KAK3324677.1"/>
    <property type="molecule type" value="Genomic_DNA"/>
</dbReference>
<evidence type="ECO:0000256" key="1">
    <source>
        <dbReference type="SAM" id="Phobius"/>
    </source>
</evidence>
<feature type="transmembrane region" description="Helical" evidence="1">
    <location>
        <begin position="38"/>
        <end position="54"/>
    </location>
</feature>
<protein>
    <submittedName>
        <fullName evidence="2">Uncharacterized protein</fullName>
    </submittedName>
</protein>
<accession>A0AAE0M9T5</accession>
<gene>
    <name evidence="2" type="ORF">B0T19DRAFT_236050</name>
</gene>
<reference evidence="2" key="2">
    <citation type="submission" date="2023-06" db="EMBL/GenBank/DDBJ databases">
        <authorList>
            <consortium name="Lawrence Berkeley National Laboratory"/>
            <person name="Haridas S."/>
            <person name="Hensen N."/>
            <person name="Bonometti L."/>
            <person name="Westerberg I."/>
            <person name="Brannstrom I.O."/>
            <person name="Guillou S."/>
            <person name="Cros-Aarteil S."/>
            <person name="Calhoun S."/>
            <person name="Kuo A."/>
            <person name="Mondo S."/>
            <person name="Pangilinan J."/>
            <person name="Riley R."/>
            <person name="Labutti K."/>
            <person name="Andreopoulos B."/>
            <person name="Lipzen A."/>
            <person name="Chen C."/>
            <person name="Yanf M."/>
            <person name="Daum C."/>
            <person name="Ng V."/>
            <person name="Clum A."/>
            <person name="Steindorff A."/>
            <person name="Ohm R."/>
            <person name="Martin F."/>
            <person name="Silar P."/>
            <person name="Natvig D."/>
            <person name="Lalanne C."/>
            <person name="Gautier V."/>
            <person name="Ament-Velasquez S.L."/>
            <person name="Kruys A."/>
            <person name="Hutchinson M.I."/>
            <person name="Powell A.J."/>
            <person name="Barry K."/>
            <person name="Miller A.N."/>
            <person name="Grigoriev I.V."/>
            <person name="Debuchy R."/>
            <person name="Gladieux P."/>
            <person name="Thoren M.H."/>
            <person name="Johannesson H."/>
        </authorList>
    </citation>
    <scope>NUCLEOTIDE SEQUENCE</scope>
    <source>
        <strain evidence="2">SMH4131-1</strain>
    </source>
</reference>
<proteinExistence type="predicted"/>
<organism evidence="2 3">
    <name type="scientific">Cercophora scortea</name>
    <dbReference type="NCBI Taxonomy" id="314031"/>
    <lineage>
        <taxon>Eukaryota</taxon>
        <taxon>Fungi</taxon>
        <taxon>Dikarya</taxon>
        <taxon>Ascomycota</taxon>
        <taxon>Pezizomycotina</taxon>
        <taxon>Sordariomycetes</taxon>
        <taxon>Sordariomycetidae</taxon>
        <taxon>Sordariales</taxon>
        <taxon>Lasiosphaeriaceae</taxon>
        <taxon>Cercophora</taxon>
    </lineage>
</organism>
<keyword evidence="1" id="KW-0812">Transmembrane</keyword>